<accession>A0A915J5D9</accession>
<dbReference type="AlphaFoldDB" id="A0A915J5D9"/>
<name>A0A915J5D9_ROMCU</name>
<dbReference type="WBParaSite" id="nRc.2.0.1.t21014-RA">
    <property type="protein sequence ID" value="nRc.2.0.1.t21014-RA"/>
    <property type="gene ID" value="nRc.2.0.1.g21014"/>
</dbReference>
<sequence>MQQPALVTEATQAALVIVVMPPLMQPAVVQLTPVPQVQQQVGVELEVITIMQSVPPAPAVLPAKIKQLLQKIWNSDSESSLEEEEE</sequence>
<evidence type="ECO:0000313" key="2">
    <source>
        <dbReference type="WBParaSite" id="nRc.2.0.1.t21014-RA"/>
    </source>
</evidence>
<keyword evidence="1" id="KW-1185">Reference proteome</keyword>
<evidence type="ECO:0000313" key="1">
    <source>
        <dbReference type="Proteomes" id="UP000887565"/>
    </source>
</evidence>
<organism evidence="1 2">
    <name type="scientific">Romanomermis culicivorax</name>
    <name type="common">Nematode worm</name>
    <dbReference type="NCBI Taxonomy" id="13658"/>
    <lineage>
        <taxon>Eukaryota</taxon>
        <taxon>Metazoa</taxon>
        <taxon>Ecdysozoa</taxon>
        <taxon>Nematoda</taxon>
        <taxon>Enoplea</taxon>
        <taxon>Dorylaimia</taxon>
        <taxon>Mermithida</taxon>
        <taxon>Mermithoidea</taxon>
        <taxon>Mermithidae</taxon>
        <taxon>Romanomermis</taxon>
    </lineage>
</organism>
<proteinExistence type="predicted"/>
<dbReference type="Proteomes" id="UP000887565">
    <property type="component" value="Unplaced"/>
</dbReference>
<protein>
    <submittedName>
        <fullName evidence="2">Uncharacterized protein</fullName>
    </submittedName>
</protein>
<reference evidence="2" key="1">
    <citation type="submission" date="2022-11" db="UniProtKB">
        <authorList>
            <consortium name="WormBaseParasite"/>
        </authorList>
    </citation>
    <scope>IDENTIFICATION</scope>
</reference>